<keyword evidence="4" id="KW-0472">Membrane</keyword>
<name>A0A2I5TMY4_SERS3</name>
<dbReference type="PANTHER" id="PTHR34183:SF1">
    <property type="entry name" value="ENDOLYTIC PEPTIDOGLYCAN TRANSGLYCOSYLASE RLPA"/>
    <property type="match status" value="1"/>
</dbReference>
<dbReference type="RefSeq" id="WP_021015086.1">
    <property type="nucleotide sequence ID" value="NZ_CP025084.1"/>
</dbReference>
<protein>
    <recommendedName>
        <fullName evidence="4">Endolytic peptidoglycan transglycosylase RlpA</fullName>
        <ecNumber evidence="4">4.2.2.-</ecNumber>
    </recommendedName>
</protein>
<sequence length="364" mass="39363">MRKDWFWISVIGLALSGCTVTEQPQSPPHQKIYSGPVEEIGGVEPHYEPYNPSTLQDYVVKGRTYKIVKNPENFRETGLASSYSREASGNRTATGEVFDPNALTAAHPTLPIPCYVRVTNLSNGRQLVVRINDRGPYMPGRIIDLSKAASDRLNISNNTKVQVDFINVSPDGSLSGPGTIGTRVAKQSFALPERPILGSSELGTPVMQTEEPSTTTTVRPISNTTLQPATNNTNTIDNTSVSHGSFLGAPTPLRSGVLEGSEPVSTVNTPQSVVSAGSTPQPRSSDGGHYVVQVGALSDQQRAQNWLRSLNDRFHVSGKVTANGGLYRIQLGPFNNRQQATELQQRLLVEAKQQSFITAVPGTR</sequence>
<keyword evidence="2 4" id="KW-0456">Lyase</keyword>
<evidence type="ECO:0000256" key="1">
    <source>
        <dbReference type="ARBA" id="ARBA00022729"/>
    </source>
</evidence>
<feature type="compositionally biased region" description="Polar residues" evidence="6">
    <location>
        <begin position="206"/>
        <end position="237"/>
    </location>
</feature>
<evidence type="ECO:0000259" key="7">
    <source>
        <dbReference type="PROSITE" id="PS51724"/>
    </source>
</evidence>
<dbReference type="GO" id="GO:0009279">
    <property type="term" value="C:cell outer membrane"/>
    <property type="evidence" value="ECO:0007669"/>
    <property type="project" value="TreeGrafter"/>
</dbReference>
<dbReference type="Pfam" id="PF05036">
    <property type="entry name" value="SPOR"/>
    <property type="match status" value="1"/>
</dbReference>
<comment type="subcellular location">
    <subcellularLocation>
        <location evidence="4">Cell membrane</location>
        <topology evidence="4">Lipid-anchor</topology>
    </subcellularLocation>
</comment>
<dbReference type="EMBL" id="CP025085">
    <property type="protein sequence ID" value="AUH01598.1"/>
    <property type="molecule type" value="Genomic_DNA"/>
</dbReference>
<comment type="similarity">
    <text evidence="4 5">Belongs to the RlpA family.</text>
</comment>
<dbReference type="NCBIfam" id="NF007953">
    <property type="entry name" value="PRK10672.1"/>
    <property type="match status" value="1"/>
</dbReference>
<dbReference type="Proteomes" id="UP000017700">
    <property type="component" value="Chromosome"/>
</dbReference>
<evidence type="ECO:0000256" key="3">
    <source>
        <dbReference type="ARBA" id="ARBA00023316"/>
    </source>
</evidence>
<feature type="domain" description="SPOR" evidence="7">
    <location>
        <begin position="284"/>
        <end position="360"/>
    </location>
</feature>
<dbReference type="GO" id="GO:0008932">
    <property type="term" value="F:lytic endotransglycosylase activity"/>
    <property type="evidence" value="ECO:0007669"/>
    <property type="project" value="UniProtKB-UniRule"/>
</dbReference>
<reference evidence="8 11" key="3">
    <citation type="submission" date="2017-11" db="EMBL/GenBank/DDBJ databases">
        <title>Complete genome sequence of Serratia sp. ATCC 39006 LacA.</title>
        <authorList>
            <person name="Hampton H.G."/>
            <person name="Jackson S.A."/>
            <person name="Jauregui R."/>
            <person name="Poulter G.T.M."/>
            <person name="Salmond G.P.C."/>
            <person name="Fineran P.C."/>
        </authorList>
    </citation>
    <scope>NUCLEOTIDE SEQUENCE [LARGE SCALE GENOMIC DNA]</scope>
    <source>
        <strain evidence="8 11">ATCC 39006</strain>
    </source>
</reference>
<dbReference type="InterPro" id="IPR007730">
    <property type="entry name" value="SPOR-like_dom"/>
</dbReference>
<organism evidence="9 10">
    <name type="scientific">Serratia sp. (strain ATCC 39006)</name>
    <name type="common">Prodigiosinella confusarubida</name>
    <dbReference type="NCBI Taxonomy" id="104623"/>
    <lineage>
        <taxon>Bacteria</taxon>
        <taxon>Pseudomonadati</taxon>
        <taxon>Pseudomonadota</taxon>
        <taxon>Gammaproteobacteria</taxon>
        <taxon>Enterobacterales</taxon>
        <taxon>Pectobacteriaceae</taxon>
        <taxon>Prodigiosinella</taxon>
    </lineage>
</organism>
<dbReference type="STRING" id="104623.Ser39006_01820"/>
<dbReference type="GO" id="GO:0000270">
    <property type="term" value="P:peptidoglycan metabolic process"/>
    <property type="evidence" value="ECO:0007669"/>
    <property type="project" value="UniProtKB-UniRule"/>
</dbReference>
<feature type="region of interest" description="Disordered" evidence="6">
    <location>
        <begin position="260"/>
        <end position="287"/>
    </location>
</feature>
<dbReference type="OrthoDB" id="9779128at2"/>
<dbReference type="NCBIfam" id="TIGR00413">
    <property type="entry name" value="rlpA"/>
    <property type="match status" value="1"/>
</dbReference>
<keyword evidence="3 4" id="KW-0961">Cell wall biogenesis/degradation</keyword>
<dbReference type="Gene3D" id="3.30.70.1070">
    <property type="entry name" value="Sporulation related repeat"/>
    <property type="match status" value="1"/>
</dbReference>
<dbReference type="CDD" id="cd22268">
    <property type="entry name" value="DPBB_RlpA-like"/>
    <property type="match status" value="1"/>
</dbReference>
<dbReference type="GO" id="GO:0005886">
    <property type="term" value="C:plasma membrane"/>
    <property type="evidence" value="ECO:0007669"/>
    <property type="project" value="UniProtKB-SubCell"/>
</dbReference>
<accession>A0A2I5TMY4</accession>
<keyword evidence="4" id="KW-0449">Lipoprotein</keyword>
<dbReference type="HAMAP" id="MF_02071">
    <property type="entry name" value="RlpA"/>
    <property type="match status" value="1"/>
</dbReference>
<proteinExistence type="inferred from homology"/>
<dbReference type="InterPro" id="IPR034718">
    <property type="entry name" value="RlpA"/>
</dbReference>
<dbReference type="InterPro" id="IPR012997">
    <property type="entry name" value="RplA"/>
</dbReference>
<dbReference type="EMBL" id="CP025084">
    <property type="protein sequence ID" value="AUH05921.1"/>
    <property type="molecule type" value="Genomic_DNA"/>
</dbReference>
<dbReference type="EC" id="4.2.2.-" evidence="4"/>
<keyword evidence="4" id="KW-0564">Palmitate</keyword>
<reference evidence="9" key="2">
    <citation type="submission" date="2013-09" db="EMBL/GenBank/DDBJ databases">
        <authorList>
            <person name="Wang G."/>
            <person name="Yang Y."/>
            <person name="Su Y."/>
        </authorList>
    </citation>
    <scope>NUCLEOTIDE SEQUENCE</scope>
    <source>
        <strain evidence="9">ATCC 39006</strain>
    </source>
</reference>
<dbReference type="InterPro" id="IPR036908">
    <property type="entry name" value="RlpA-like_sf"/>
</dbReference>
<dbReference type="GO" id="GO:0042834">
    <property type="term" value="F:peptidoglycan binding"/>
    <property type="evidence" value="ECO:0007669"/>
    <property type="project" value="InterPro"/>
</dbReference>
<dbReference type="SUPFAM" id="SSF110997">
    <property type="entry name" value="Sporulation related repeat"/>
    <property type="match status" value="1"/>
</dbReference>
<dbReference type="KEGG" id="serq:CWC46_18385"/>
<feature type="region of interest" description="Disordered" evidence="6">
    <location>
        <begin position="196"/>
        <end position="237"/>
    </location>
</feature>
<dbReference type="Proteomes" id="UP000233778">
    <property type="component" value="Chromosome"/>
</dbReference>
<dbReference type="Gene3D" id="2.40.40.10">
    <property type="entry name" value="RlpA-like domain"/>
    <property type="match status" value="1"/>
</dbReference>
<reference evidence="9" key="4">
    <citation type="submission" date="2017-11" db="EMBL/GenBank/DDBJ databases">
        <title>Complete genome sequence of Serratia sp. ATCC 39006.</title>
        <authorList>
            <person name="Hampton H.G."/>
            <person name="Jackson S.A."/>
            <person name="Jauregui R."/>
            <person name="Poulter G.T.M."/>
            <person name="Salmond G.P.C."/>
            <person name="Fineran P.C."/>
        </authorList>
    </citation>
    <scope>NUCLEOTIDE SEQUENCE</scope>
    <source>
        <strain evidence="9">ATCC 39006</strain>
    </source>
</reference>
<evidence type="ECO:0000313" key="11">
    <source>
        <dbReference type="Proteomes" id="UP000233778"/>
    </source>
</evidence>
<evidence type="ECO:0000313" key="10">
    <source>
        <dbReference type="Proteomes" id="UP000017700"/>
    </source>
</evidence>
<keyword evidence="4" id="KW-1003">Cell membrane</keyword>
<dbReference type="AlphaFoldDB" id="A0A2I5TMY4"/>
<evidence type="ECO:0000256" key="5">
    <source>
        <dbReference type="RuleBase" id="RU003495"/>
    </source>
</evidence>
<evidence type="ECO:0000256" key="4">
    <source>
        <dbReference type="HAMAP-Rule" id="MF_02071"/>
    </source>
</evidence>
<dbReference type="GO" id="GO:0071555">
    <property type="term" value="P:cell wall organization"/>
    <property type="evidence" value="ECO:0007669"/>
    <property type="project" value="UniProtKB-KW"/>
</dbReference>
<evidence type="ECO:0000256" key="2">
    <source>
        <dbReference type="ARBA" id="ARBA00023239"/>
    </source>
</evidence>
<gene>
    <name evidence="4" type="primary">rlpA</name>
    <name evidence="8" type="ORF">CWC46_18385</name>
    <name evidence="9" type="ORF">Ser39006_018385</name>
</gene>
<evidence type="ECO:0000256" key="6">
    <source>
        <dbReference type="SAM" id="MobiDB-lite"/>
    </source>
</evidence>
<keyword evidence="1" id="KW-0732">Signal</keyword>
<reference evidence="9 10" key="1">
    <citation type="journal article" date="2013" name="Genome Announc.">
        <title>Draft genome sequence of Serratia sp. strain ATCC 39006, a model bacterium for analysis of the biosynthesis and regulation of prodigiosin, a carbapenem, and gas vesicles.</title>
        <authorList>
            <person name="Fineran P.C."/>
            <person name="Iglesias Cans M.C."/>
            <person name="Ramsay J.P."/>
            <person name="Wilf N.M."/>
            <person name="Cossyleon D."/>
            <person name="McNeil M.B."/>
            <person name="Williamson N.R."/>
            <person name="Monson R.E."/>
            <person name="Becher S.A."/>
            <person name="Stanton J.A."/>
            <person name="Brugger K."/>
            <person name="Brown S.D."/>
            <person name="Salmond G.P."/>
        </authorList>
    </citation>
    <scope>NUCLEOTIDE SEQUENCE [LARGE SCALE GENOMIC DNA]</scope>
    <source>
        <strain evidence="9">ATCC 39006</strain>
        <strain evidence="10">ATCC 39006 / SC 11482</strain>
    </source>
</reference>
<keyword evidence="10" id="KW-1185">Reference proteome</keyword>
<evidence type="ECO:0000313" key="9">
    <source>
        <dbReference type="EMBL" id="AUH05921.1"/>
    </source>
</evidence>
<dbReference type="SUPFAM" id="SSF50685">
    <property type="entry name" value="Barwin-like endoglucanases"/>
    <property type="match status" value="1"/>
</dbReference>
<dbReference type="Pfam" id="PF03330">
    <property type="entry name" value="DPBB_1"/>
    <property type="match status" value="1"/>
</dbReference>
<dbReference type="InterPro" id="IPR036680">
    <property type="entry name" value="SPOR-like_sf"/>
</dbReference>
<comment type="function">
    <text evidence="4">Lytic transglycosylase with a strong preference for naked glycan strands that lack stem peptides.</text>
</comment>
<dbReference type="PROSITE" id="PS51724">
    <property type="entry name" value="SPOR"/>
    <property type="match status" value="1"/>
</dbReference>
<feature type="compositionally biased region" description="Polar residues" evidence="6">
    <location>
        <begin position="263"/>
        <end position="284"/>
    </location>
</feature>
<dbReference type="KEGG" id="sera:Ser39006_018385"/>
<evidence type="ECO:0000313" key="8">
    <source>
        <dbReference type="EMBL" id="AUH01598.1"/>
    </source>
</evidence>
<dbReference type="PROSITE" id="PS51257">
    <property type="entry name" value="PROKAR_LIPOPROTEIN"/>
    <property type="match status" value="1"/>
</dbReference>
<dbReference type="PANTHER" id="PTHR34183">
    <property type="entry name" value="ENDOLYTIC PEPTIDOGLYCAN TRANSGLYCOSYLASE RLPA"/>
    <property type="match status" value="1"/>
</dbReference>
<dbReference type="InterPro" id="IPR009009">
    <property type="entry name" value="RlpA-like_DPBB"/>
</dbReference>